<dbReference type="Gene3D" id="3.90.1680.10">
    <property type="entry name" value="SOS response associated peptidase-like"/>
    <property type="match status" value="1"/>
</dbReference>
<dbReference type="Pfam" id="PF02586">
    <property type="entry name" value="SRAP"/>
    <property type="match status" value="1"/>
</dbReference>
<comment type="similarity">
    <text evidence="1 8">Belongs to the SOS response-associated peptidase family.</text>
</comment>
<dbReference type="OrthoDB" id="9782620at2"/>
<evidence type="ECO:0000256" key="7">
    <source>
        <dbReference type="ARBA" id="ARBA00023239"/>
    </source>
</evidence>
<keyword evidence="4 8" id="KW-0378">Hydrolase</keyword>
<dbReference type="PANTHER" id="PTHR13604">
    <property type="entry name" value="DC12-RELATED"/>
    <property type="match status" value="1"/>
</dbReference>
<sequence length="258" mass="30230">MCYQISFNESLDAIYESLPELDPEEGLDIDLEPMVFESGFTFPKHPILVKEEKEIKVKVFHWGMIAEYMKAVTIDGADKKALDNQRRKLLLTRAERVIEDHHSVWYGKRQKRVLIPATGFFEYREVAGFKNKIPYYIHLKDRPLFFLPGLYNYSHIPNKDGELIGTFSLIIRAANSVMRQIHNSGDHPFRMPLMLTKELEQKWLQPNLSDEAIQSILDFEMPSNELDYWPVKSLYRADPFDKELIKPFVYEGLEAQVE</sequence>
<protein>
    <recommendedName>
        <fullName evidence="8">Abasic site processing protein</fullName>
        <ecNumber evidence="8">3.4.-.-</ecNumber>
    </recommendedName>
</protein>
<dbReference type="KEGG" id="ark:D6B99_06965"/>
<proteinExistence type="inferred from homology"/>
<dbReference type="RefSeq" id="WP_119986422.1">
    <property type="nucleotide sequence ID" value="NZ_CP032489.1"/>
</dbReference>
<keyword evidence="10" id="KW-1185">Reference proteome</keyword>
<dbReference type="InterPro" id="IPR003738">
    <property type="entry name" value="SRAP"/>
</dbReference>
<reference evidence="9 10" key="1">
    <citation type="submission" date="2018-09" db="EMBL/GenBank/DDBJ databases">
        <title>Arachidicoccus sp. nov., a bacterium isolated from soil.</title>
        <authorList>
            <person name="Weon H.-Y."/>
            <person name="Kwon S.-W."/>
            <person name="Lee S.A."/>
        </authorList>
    </citation>
    <scope>NUCLEOTIDE SEQUENCE [LARGE SCALE GENOMIC DNA]</scope>
    <source>
        <strain evidence="9 10">KIS59-12</strain>
    </source>
</reference>
<dbReference type="AlphaFoldDB" id="A0A386HNX3"/>
<evidence type="ECO:0000313" key="9">
    <source>
        <dbReference type="EMBL" id="AYD47372.1"/>
    </source>
</evidence>
<evidence type="ECO:0000256" key="2">
    <source>
        <dbReference type="ARBA" id="ARBA00022670"/>
    </source>
</evidence>
<keyword evidence="5" id="KW-0190">Covalent protein-DNA linkage</keyword>
<evidence type="ECO:0000256" key="5">
    <source>
        <dbReference type="ARBA" id="ARBA00023124"/>
    </source>
</evidence>
<dbReference type="Proteomes" id="UP000266118">
    <property type="component" value="Chromosome"/>
</dbReference>
<evidence type="ECO:0000256" key="8">
    <source>
        <dbReference type="RuleBase" id="RU364100"/>
    </source>
</evidence>
<evidence type="ECO:0000256" key="1">
    <source>
        <dbReference type="ARBA" id="ARBA00008136"/>
    </source>
</evidence>
<dbReference type="InterPro" id="IPR036590">
    <property type="entry name" value="SRAP-like"/>
</dbReference>
<evidence type="ECO:0000256" key="3">
    <source>
        <dbReference type="ARBA" id="ARBA00022763"/>
    </source>
</evidence>
<dbReference type="PANTHER" id="PTHR13604:SF0">
    <property type="entry name" value="ABASIC SITE PROCESSING PROTEIN HMCES"/>
    <property type="match status" value="1"/>
</dbReference>
<keyword evidence="6" id="KW-0238">DNA-binding</keyword>
<evidence type="ECO:0000313" key="10">
    <source>
        <dbReference type="Proteomes" id="UP000266118"/>
    </source>
</evidence>
<evidence type="ECO:0000256" key="6">
    <source>
        <dbReference type="ARBA" id="ARBA00023125"/>
    </source>
</evidence>
<dbReference type="GO" id="GO:0008233">
    <property type="term" value="F:peptidase activity"/>
    <property type="evidence" value="ECO:0007669"/>
    <property type="project" value="UniProtKB-KW"/>
</dbReference>
<dbReference type="GO" id="GO:0003697">
    <property type="term" value="F:single-stranded DNA binding"/>
    <property type="evidence" value="ECO:0007669"/>
    <property type="project" value="InterPro"/>
</dbReference>
<name>A0A386HNX3_9BACT</name>
<keyword evidence="2 8" id="KW-0645">Protease</keyword>
<dbReference type="SUPFAM" id="SSF143081">
    <property type="entry name" value="BB1717-like"/>
    <property type="match status" value="1"/>
</dbReference>
<dbReference type="GO" id="GO:0016829">
    <property type="term" value="F:lyase activity"/>
    <property type="evidence" value="ECO:0007669"/>
    <property type="project" value="UniProtKB-KW"/>
</dbReference>
<keyword evidence="3" id="KW-0227">DNA damage</keyword>
<dbReference type="EMBL" id="CP032489">
    <property type="protein sequence ID" value="AYD47372.1"/>
    <property type="molecule type" value="Genomic_DNA"/>
</dbReference>
<keyword evidence="7" id="KW-0456">Lyase</keyword>
<dbReference type="GO" id="GO:0106300">
    <property type="term" value="P:protein-DNA covalent cross-linking repair"/>
    <property type="evidence" value="ECO:0007669"/>
    <property type="project" value="InterPro"/>
</dbReference>
<gene>
    <name evidence="9" type="ORF">D6B99_06965</name>
</gene>
<organism evidence="9 10">
    <name type="scientific">Arachidicoccus soli</name>
    <dbReference type="NCBI Taxonomy" id="2341117"/>
    <lineage>
        <taxon>Bacteria</taxon>
        <taxon>Pseudomonadati</taxon>
        <taxon>Bacteroidota</taxon>
        <taxon>Chitinophagia</taxon>
        <taxon>Chitinophagales</taxon>
        <taxon>Chitinophagaceae</taxon>
        <taxon>Arachidicoccus</taxon>
    </lineage>
</organism>
<accession>A0A386HNX3</accession>
<dbReference type="EC" id="3.4.-.-" evidence="8"/>
<evidence type="ECO:0000256" key="4">
    <source>
        <dbReference type="ARBA" id="ARBA00022801"/>
    </source>
</evidence>
<dbReference type="GO" id="GO:0006508">
    <property type="term" value="P:proteolysis"/>
    <property type="evidence" value="ECO:0007669"/>
    <property type="project" value="UniProtKB-KW"/>
</dbReference>